<accession>A0A9X7UU65</accession>
<keyword evidence="5" id="KW-0963">Cytoplasm</keyword>
<dbReference type="Pfam" id="PF01189">
    <property type="entry name" value="Methyltr_RsmB-F"/>
    <property type="match status" value="1"/>
</dbReference>
<feature type="binding site" evidence="14">
    <location>
        <position position="313"/>
    </location>
    <ligand>
        <name>S-adenosyl-L-methionine</name>
        <dbReference type="ChEBI" id="CHEBI:59789"/>
    </ligand>
</feature>
<feature type="active site" description="Nucleophile" evidence="14">
    <location>
        <position position="385"/>
    </location>
</feature>
<keyword evidence="9 14" id="KW-0949">S-adenosyl-L-methionine</keyword>
<evidence type="ECO:0000256" key="3">
    <source>
        <dbReference type="ARBA" id="ARBA00007494"/>
    </source>
</evidence>
<dbReference type="FunFam" id="3.40.50.150:FF:000022">
    <property type="entry name" value="Ribosomal RNA small subunit methyltransferase B"/>
    <property type="match status" value="1"/>
</dbReference>
<dbReference type="PROSITE" id="PS01153">
    <property type="entry name" value="NOL1_NOP2_SUN"/>
    <property type="match status" value="1"/>
</dbReference>
<dbReference type="InterPro" id="IPR004573">
    <property type="entry name" value="rRNA_ssu_MeTfrase_B"/>
</dbReference>
<dbReference type="Pfam" id="PF22458">
    <property type="entry name" value="RsmF-B_ferredox"/>
    <property type="match status" value="1"/>
</dbReference>
<feature type="domain" description="SAM-dependent MTase RsmB/NOP-type" evidence="15">
    <location>
        <begin position="175"/>
        <end position="443"/>
    </location>
</feature>
<dbReference type="InterPro" id="IPR006027">
    <property type="entry name" value="NusB_RsmB_TIM44"/>
</dbReference>
<dbReference type="CDD" id="cd02440">
    <property type="entry name" value="AdoMet_MTases"/>
    <property type="match status" value="1"/>
</dbReference>
<dbReference type="PANTHER" id="PTHR22807:SF61">
    <property type="entry name" value="NOL1_NOP2_SUN FAMILY PROTEIN _ ANTITERMINATION NUSB DOMAIN-CONTAINING PROTEIN"/>
    <property type="match status" value="1"/>
</dbReference>
<gene>
    <name evidence="16" type="primary">rsmB</name>
    <name evidence="16" type="ORF">GJQ55_00095</name>
</gene>
<keyword evidence="17" id="KW-1185">Reference proteome</keyword>
<keyword evidence="6" id="KW-0698">rRNA processing</keyword>
<dbReference type="EC" id="2.1.1.176" evidence="4"/>
<dbReference type="Gene3D" id="3.40.50.150">
    <property type="entry name" value="Vaccinia Virus protein VP39"/>
    <property type="match status" value="1"/>
</dbReference>
<dbReference type="KEGG" id="vcw:GJQ55_00095"/>
<sequence length="444" mass="49012">MSAPLSPWHKSLNSPLSARRAAAMALAGVLNGQSLNQCLPPLEARVDSADRGFLRDLVLGSCRHYQRLHALAKILQSRPFGEEDQDLSALLIIGLYQLAIQGKAPHAAVHATVEVCEELGKGYAKSVLNACLRRYGREYESLLPPLDENPVTATSHPKWLVKMLSKAWPDDWQAILQQNNERPPLCLRVNRRHGSRDDYLARLTSAGIDARAAEFSADGIYLAESCDITQLPGFAEGDFSVQDEAAQLAAQLLAPQANERILDACAAPGGKTCHLLERADARVLAVDIEESRLGRVHENLARLQLQADVLCADIGAPDDWWDGEQFDAILLDAPCSATGVIRRHPDIKLLRRREDIEQLAEVQARLLDTAWNLLKPGGRLLYATCSVLPRENSEQIQNFINRHTNVGLTELDFPWGKACNAGRQLLPQPDGHDGFFYALLRKGT</sequence>
<feature type="binding site" evidence="14">
    <location>
        <position position="332"/>
    </location>
    <ligand>
        <name>S-adenosyl-L-methionine</name>
        <dbReference type="ChEBI" id="CHEBI:59789"/>
    </ligand>
</feature>
<keyword evidence="10 14" id="KW-0694">RNA-binding</keyword>
<evidence type="ECO:0000256" key="8">
    <source>
        <dbReference type="ARBA" id="ARBA00022679"/>
    </source>
</evidence>
<comment type="catalytic activity">
    <reaction evidence="13">
        <text>cytidine(967) in 16S rRNA + S-adenosyl-L-methionine = 5-methylcytidine(967) in 16S rRNA + S-adenosyl-L-homocysteine + H(+)</text>
        <dbReference type="Rhea" id="RHEA:42748"/>
        <dbReference type="Rhea" id="RHEA-COMP:10219"/>
        <dbReference type="Rhea" id="RHEA-COMP:10220"/>
        <dbReference type="ChEBI" id="CHEBI:15378"/>
        <dbReference type="ChEBI" id="CHEBI:57856"/>
        <dbReference type="ChEBI" id="CHEBI:59789"/>
        <dbReference type="ChEBI" id="CHEBI:74483"/>
        <dbReference type="ChEBI" id="CHEBI:82748"/>
        <dbReference type="EC" id="2.1.1.176"/>
    </reaction>
</comment>
<evidence type="ECO:0000256" key="4">
    <source>
        <dbReference type="ARBA" id="ARBA00012140"/>
    </source>
</evidence>
<dbReference type="PRINTS" id="PR02008">
    <property type="entry name" value="RCMTFAMILY"/>
</dbReference>
<proteinExistence type="inferred from homology"/>
<feature type="binding site" evidence="14">
    <location>
        <begin position="265"/>
        <end position="271"/>
    </location>
    <ligand>
        <name>S-adenosyl-L-methionine</name>
        <dbReference type="ChEBI" id="CHEBI:59789"/>
    </ligand>
</feature>
<dbReference type="PANTHER" id="PTHR22807">
    <property type="entry name" value="NOP2 YEAST -RELATED NOL1/NOP2/FMU SUN DOMAIN-CONTAINING"/>
    <property type="match status" value="1"/>
</dbReference>
<dbReference type="InterPro" id="IPR001678">
    <property type="entry name" value="MeTrfase_RsmB-F_NOP2_dom"/>
</dbReference>
<evidence type="ECO:0000256" key="2">
    <source>
        <dbReference type="ARBA" id="ARBA00004496"/>
    </source>
</evidence>
<evidence type="ECO:0000256" key="9">
    <source>
        <dbReference type="ARBA" id="ARBA00022691"/>
    </source>
</evidence>
<dbReference type="GO" id="GO:0005829">
    <property type="term" value="C:cytosol"/>
    <property type="evidence" value="ECO:0007669"/>
    <property type="project" value="TreeGrafter"/>
</dbReference>
<evidence type="ECO:0000256" key="6">
    <source>
        <dbReference type="ARBA" id="ARBA00022552"/>
    </source>
</evidence>
<keyword evidence="8 14" id="KW-0808">Transferase</keyword>
<feature type="binding site" evidence="14">
    <location>
        <position position="287"/>
    </location>
    <ligand>
        <name>S-adenosyl-L-methionine</name>
        <dbReference type="ChEBI" id="CHEBI:59789"/>
    </ligand>
</feature>
<evidence type="ECO:0000313" key="16">
    <source>
        <dbReference type="EMBL" id="QQD22970.1"/>
    </source>
</evidence>
<dbReference type="GO" id="GO:0070475">
    <property type="term" value="P:rRNA base methylation"/>
    <property type="evidence" value="ECO:0007669"/>
    <property type="project" value="TreeGrafter"/>
</dbReference>
<dbReference type="GO" id="GO:0009383">
    <property type="term" value="F:rRNA (cytosine-C5-)-methyltransferase activity"/>
    <property type="evidence" value="ECO:0007669"/>
    <property type="project" value="TreeGrafter"/>
</dbReference>
<protein>
    <recommendedName>
        <fullName evidence="4">16S rRNA (cytosine(967)-C(5))-methyltransferase</fullName>
        <ecNumber evidence="4">2.1.1.176</ecNumber>
    </recommendedName>
    <alternativeName>
        <fullName evidence="11">16S rRNA m5C967 methyltransferase</fullName>
    </alternativeName>
    <alternativeName>
        <fullName evidence="12">rRNA (cytosine-C(5)-)-methyltransferase RsmB</fullName>
    </alternativeName>
</protein>
<name>A0A9X7UU65_9GAMM</name>
<dbReference type="SUPFAM" id="SSF53335">
    <property type="entry name" value="S-adenosyl-L-methionine-dependent methyltransferases"/>
    <property type="match status" value="1"/>
</dbReference>
<evidence type="ECO:0000256" key="13">
    <source>
        <dbReference type="ARBA" id="ARBA00047283"/>
    </source>
</evidence>
<evidence type="ECO:0000313" key="17">
    <source>
        <dbReference type="Proteomes" id="UP000596074"/>
    </source>
</evidence>
<dbReference type="GO" id="GO:0003723">
    <property type="term" value="F:RNA binding"/>
    <property type="evidence" value="ECO:0007669"/>
    <property type="project" value="UniProtKB-UniRule"/>
</dbReference>
<keyword evidence="7 14" id="KW-0489">Methyltransferase</keyword>
<comment type="similarity">
    <text evidence="3 14">Belongs to the class I-like SAM-binding methyltransferase superfamily. RsmB/NOP family.</text>
</comment>
<dbReference type="NCBIfam" id="TIGR00563">
    <property type="entry name" value="rsmB"/>
    <property type="match status" value="1"/>
</dbReference>
<evidence type="ECO:0000256" key="11">
    <source>
        <dbReference type="ARBA" id="ARBA00030399"/>
    </source>
</evidence>
<dbReference type="RefSeq" id="WP_228345480.1">
    <property type="nucleotide sequence ID" value="NZ_CP046056.1"/>
</dbReference>
<evidence type="ECO:0000256" key="7">
    <source>
        <dbReference type="ARBA" id="ARBA00022603"/>
    </source>
</evidence>
<dbReference type="InterPro" id="IPR018314">
    <property type="entry name" value="RsmB/NOL1/NOP2-like_CS"/>
</dbReference>
<dbReference type="Gene3D" id="3.30.70.1170">
    <property type="entry name" value="Sun protein, domain 3"/>
    <property type="match status" value="1"/>
</dbReference>
<dbReference type="SUPFAM" id="SSF48013">
    <property type="entry name" value="NusB-like"/>
    <property type="match status" value="1"/>
</dbReference>
<dbReference type="GO" id="GO:0006355">
    <property type="term" value="P:regulation of DNA-templated transcription"/>
    <property type="evidence" value="ECO:0007669"/>
    <property type="project" value="InterPro"/>
</dbReference>
<evidence type="ECO:0000259" key="15">
    <source>
        <dbReference type="PROSITE" id="PS51686"/>
    </source>
</evidence>
<evidence type="ECO:0000256" key="1">
    <source>
        <dbReference type="ARBA" id="ARBA00002724"/>
    </source>
</evidence>
<dbReference type="InterPro" id="IPR054728">
    <property type="entry name" value="RsmB-like_ferredoxin"/>
</dbReference>
<dbReference type="NCBIfam" id="NF008149">
    <property type="entry name" value="PRK10901.1"/>
    <property type="match status" value="1"/>
</dbReference>
<dbReference type="InterPro" id="IPR049560">
    <property type="entry name" value="MeTrfase_RsmB-F_NOP2_cat"/>
</dbReference>
<dbReference type="EMBL" id="CP046056">
    <property type="protein sequence ID" value="QQD22970.1"/>
    <property type="molecule type" value="Genomic_DNA"/>
</dbReference>
<dbReference type="Proteomes" id="UP000596074">
    <property type="component" value="Chromosome"/>
</dbReference>
<dbReference type="InterPro" id="IPR029063">
    <property type="entry name" value="SAM-dependent_MTases_sf"/>
</dbReference>
<evidence type="ECO:0000256" key="10">
    <source>
        <dbReference type="ARBA" id="ARBA00022884"/>
    </source>
</evidence>
<reference evidence="16 17" key="1">
    <citation type="submission" date="2019-11" db="EMBL/GenBank/DDBJ databases">
        <title>Venatorbacter sp. nov. a predator of Campylobacter and other Gram-negative bacteria.</title>
        <authorList>
            <person name="Saeedi A."/>
            <person name="Cummings N.J."/>
            <person name="Connerton I.F."/>
            <person name="Connerton P.L."/>
        </authorList>
    </citation>
    <scope>NUCLEOTIDE SEQUENCE [LARGE SCALE GENOMIC DNA]</scope>
    <source>
        <strain evidence="16">XL5</strain>
    </source>
</reference>
<comment type="function">
    <text evidence="1">Specifically methylates the cytosine at position 967 (m5C967) of 16S rRNA.</text>
</comment>
<dbReference type="Gene3D" id="1.10.940.10">
    <property type="entry name" value="NusB-like"/>
    <property type="match status" value="1"/>
</dbReference>
<comment type="subcellular location">
    <subcellularLocation>
        <location evidence="2">Cytoplasm</location>
    </subcellularLocation>
</comment>
<evidence type="ECO:0000256" key="14">
    <source>
        <dbReference type="PROSITE-ProRule" id="PRU01023"/>
    </source>
</evidence>
<organism evidence="16 17">
    <name type="scientific">Venatoribacter cucullus</name>
    <dbReference type="NCBI Taxonomy" id="2661630"/>
    <lineage>
        <taxon>Bacteria</taxon>
        <taxon>Pseudomonadati</taxon>
        <taxon>Pseudomonadota</taxon>
        <taxon>Gammaproteobacteria</taxon>
        <taxon>Oceanospirillales</taxon>
        <taxon>Oceanospirillaceae</taxon>
        <taxon>Venatoribacter</taxon>
    </lineage>
</organism>
<dbReference type="AlphaFoldDB" id="A0A9X7UU65"/>
<dbReference type="PROSITE" id="PS51686">
    <property type="entry name" value="SAM_MT_RSMB_NOP"/>
    <property type="match status" value="1"/>
</dbReference>
<dbReference type="InterPro" id="IPR023267">
    <property type="entry name" value="RCMT"/>
</dbReference>
<dbReference type="InterPro" id="IPR035926">
    <property type="entry name" value="NusB-like_sf"/>
</dbReference>
<dbReference type="Gene3D" id="1.10.287.730">
    <property type="entry name" value="Helix hairpin bin"/>
    <property type="match status" value="1"/>
</dbReference>
<evidence type="ECO:0000256" key="5">
    <source>
        <dbReference type="ARBA" id="ARBA00022490"/>
    </source>
</evidence>
<dbReference type="Pfam" id="PF01029">
    <property type="entry name" value="NusB"/>
    <property type="match status" value="1"/>
</dbReference>
<evidence type="ECO:0000256" key="12">
    <source>
        <dbReference type="ARBA" id="ARBA00031088"/>
    </source>
</evidence>